<evidence type="ECO:0000313" key="4">
    <source>
        <dbReference type="Proteomes" id="UP001162162"/>
    </source>
</evidence>
<dbReference type="GO" id="GO:0045271">
    <property type="term" value="C:respiratory chain complex I"/>
    <property type="evidence" value="ECO:0007669"/>
    <property type="project" value="InterPro"/>
</dbReference>
<comment type="caution">
    <text evidence="3">The sequence shown here is derived from an EMBL/GenBank/DDBJ whole genome shotgun (WGS) entry which is preliminary data.</text>
</comment>
<comment type="similarity">
    <text evidence="1">Belongs to the complex I NDUFA12 subunit family.</text>
</comment>
<evidence type="ECO:0000256" key="1">
    <source>
        <dbReference type="ARBA" id="ARBA00007355"/>
    </source>
</evidence>
<dbReference type="AlphaFoldDB" id="A0AAV8YM08"/>
<dbReference type="GO" id="GO:0005739">
    <property type="term" value="C:mitochondrion"/>
    <property type="evidence" value="ECO:0007669"/>
    <property type="project" value="TreeGrafter"/>
</dbReference>
<reference evidence="3" key="1">
    <citation type="journal article" date="2023" name="Insect Mol. Biol.">
        <title>Genome sequencing provides insights into the evolution of gene families encoding plant cell wall-degrading enzymes in longhorned beetles.</title>
        <authorList>
            <person name="Shin N.R."/>
            <person name="Okamura Y."/>
            <person name="Kirsch R."/>
            <person name="Pauchet Y."/>
        </authorList>
    </citation>
    <scope>NUCLEOTIDE SEQUENCE</scope>
    <source>
        <strain evidence="3">AMC_N1</strain>
    </source>
</reference>
<keyword evidence="4" id="KW-1185">Reference proteome</keyword>
<protein>
    <recommendedName>
        <fullName evidence="5">NADH dehydrogenase [ubiquinone] 1 alpha subcomplex assembly factor 2</fullName>
    </recommendedName>
</protein>
<evidence type="ECO:0008006" key="5">
    <source>
        <dbReference type="Google" id="ProtNLM"/>
    </source>
</evidence>
<feature type="region of interest" description="Disordered" evidence="2">
    <location>
        <begin position="228"/>
        <end position="251"/>
    </location>
</feature>
<sequence>MQWKSNETEKRKETDTISIYESSYCLSISTDLSNSGAIAAPTPSAGQAPGIKSKNMMLSVSVAQRRLCCGRVRRQWTGIGDAKCSTGARRHRVLVLERPALVGIQNIIEMTQPPSRSIWAMIIRNFLNSIKPRQFRGNFIGSDYFGNKYYEIPSNPSVGKRKASRWFNPPKKDDFMQEMPAEWEAWLRGRRKEPPSEEEVMRNLAIMQMKKKNAIEIDAKAGKLTPMKKGVETFPKRSEYETVPGKRTEDP</sequence>
<dbReference type="InterPro" id="IPR052618">
    <property type="entry name" value="ComplexI_NDUFA12"/>
</dbReference>
<name>A0AAV8YM08_9CUCU</name>
<dbReference type="Pfam" id="PF05071">
    <property type="entry name" value="NDUFA12"/>
    <property type="match status" value="1"/>
</dbReference>
<evidence type="ECO:0000313" key="3">
    <source>
        <dbReference type="EMBL" id="KAJ8952719.1"/>
    </source>
</evidence>
<evidence type="ECO:0000256" key="2">
    <source>
        <dbReference type="SAM" id="MobiDB-lite"/>
    </source>
</evidence>
<gene>
    <name evidence="3" type="ORF">NQ318_021037</name>
</gene>
<accession>A0AAV8YM08</accession>
<dbReference type="PANTHER" id="PTHR32470:SF2">
    <property type="entry name" value="NADH DEHYDROGENASE [UBIQUINONE] 1 ALPHA SUBCOMPLEX ASSEMBLY FACTOR 2"/>
    <property type="match status" value="1"/>
</dbReference>
<proteinExistence type="inferred from homology"/>
<feature type="compositionally biased region" description="Basic and acidic residues" evidence="2">
    <location>
        <begin position="229"/>
        <end position="251"/>
    </location>
</feature>
<dbReference type="GO" id="GO:0032981">
    <property type="term" value="P:mitochondrial respiratory chain complex I assembly"/>
    <property type="evidence" value="ECO:0007669"/>
    <property type="project" value="TreeGrafter"/>
</dbReference>
<dbReference type="InterPro" id="IPR007763">
    <property type="entry name" value="NDUFA12"/>
</dbReference>
<dbReference type="EMBL" id="JAPWTK010000065">
    <property type="protein sequence ID" value="KAJ8952719.1"/>
    <property type="molecule type" value="Genomic_DNA"/>
</dbReference>
<organism evidence="3 4">
    <name type="scientific">Aromia moschata</name>
    <dbReference type="NCBI Taxonomy" id="1265417"/>
    <lineage>
        <taxon>Eukaryota</taxon>
        <taxon>Metazoa</taxon>
        <taxon>Ecdysozoa</taxon>
        <taxon>Arthropoda</taxon>
        <taxon>Hexapoda</taxon>
        <taxon>Insecta</taxon>
        <taxon>Pterygota</taxon>
        <taxon>Neoptera</taxon>
        <taxon>Endopterygota</taxon>
        <taxon>Coleoptera</taxon>
        <taxon>Polyphaga</taxon>
        <taxon>Cucujiformia</taxon>
        <taxon>Chrysomeloidea</taxon>
        <taxon>Cerambycidae</taxon>
        <taxon>Cerambycinae</taxon>
        <taxon>Callichromatini</taxon>
        <taxon>Aromia</taxon>
    </lineage>
</organism>
<dbReference type="Proteomes" id="UP001162162">
    <property type="component" value="Unassembled WGS sequence"/>
</dbReference>
<dbReference type="PANTHER" id="PTHR32470">
    <property type="entry name" value="ADH DEHYDROGENASE [UBIQUINONE] 1 ALPHA SUBCOMPLEX ASSEMBLY FACTOR 2"/>
    <property type="match status" value="1"/>
</dbReference>